<evidence type="ECO:0000256" key="4">
    <source>
        <dbReference type="ARBA" id="ARBA00023157"/>
    </source>
</evidence>
<feature type="signal peptide" evidence="5">
    <location>
        <begin position="1"/>
        <end position="21"/>
    </location>
</feature>
<comment type="subunit">
    <text evidence="2">Homodimer; disulfide-linked.</text>
</comment>
<dbReference type="Pfam" id="PF03298">
    <property type="entry name" value="Stanniocalcin"/>
    <property type="match status" value="1"/>
</dbReference>
<dbReference type="AlphaFoldDB" id="A0A0G4ESW8"/>
<accession>A0A0G4ESW8</accession>
<dbReference type="GO" id="GO:0005179">
    <property type="term" value="F:hormone activity"/>
    <property type="evidence" value="ECO:0007669"/>
    <property type="project" value="UniProtKB-KW"/>
</dbReference>
<comment type="similarity">
    <text evidence="1">Belongs to the stanniocalcin family.</text>
</comment>
<dbReference type="PANTHER" id="PTHR11245:SF6">
    <property type="entry name" value="DUF19 DOMAIN-CONTAINING PROTEIN"/>
    <property type="match status" value="1"/>
</dbReference>
<evidence type="ECO:0000313" key="6">
    <source>
        <dbReference type="EMBL" id="CEM01511.1"/>
    </source>
</evidence>
<sequence length="182" mass="19963">MSKHVFSHVLLLASWISVTTAGNCSAPERGSCAYYTECVEQTVPCGQDGYALGYGNYFCEKFRTQADAFTPKGQTWFFDTMSCLQSALVSADVSTLSCAAIRDTAFGSHAQCYYSPSMSSSICSLGLHDLLSVTRIVLEKRTLLARETYEQIVSVLEKCAGRLKDIGRLQAYAATLEMMNQP</sequence>
<organism evidence="6 7">
    <name type="scientific">Vitrella brassicaformis (strain CCMP3155)</name>
    <dbReference type="NCBI Taxonomy" id="1169540"/>
    <lineage>
        <taxon>Eukaryota</taxon>
        <taxon>Sar</taxon>
        <taxon>Alveolata</taxon>
        <taxon>Colpodellida</taxon>
        <taxon>Vitrellaceae</taxon>
        <taxon>Vitrella</taxon>
    </lineage>
</organism>
<keyword evidence="4" id="KW-1015">Disulfide bond</keyword>
<protein>
    <submittedName>
        <fullName evidence="6">Uncharacterized protein</fullName>
    </submittedName>
</protein>
<dbReference type="EMBL" id="CDMY01000305">
    <property type="protein sequence ID" value="CEM01511.1"/>
    <property type="molecule type" value="Genomic_DNA"/>
</dbReference>
<dbReference type="PANTHER" id="PTHR11245">
    <property type="entry name" value="STANNIOCALCIN"/>
    <property type="match status" value="1"/>
</dbReference>
<dbReference type="GO" id="GO:0006874">
    <property type="term" value="P:intracellular calcium ion homeostasis"/>
    <property type="evidence" value="ECO:0007669"/>
    <property type="project" value="TreeGrafter"/>
</dbReference>
<dbReference type="STRING" id="1169540.A0A0G4ESW8"/>
<evidence type="ECO:0000256" key="2">
    <source>
        <dbReference type="ARBA" id="ARBA00011748"/>
    </source>
</evidence>
<evidence type="ECO:0000256" key="1">
    <source>
        <dbReference type="ARBA" id="ARBA00008693"/>
    </source>
</evidence>
<gene>
    <name evidence="6" type="ORF">Vbra_13141</name>
</gene>
<dbReference type="GO" id="GO:0005615">
    <property type="term" value="C:extracellular space"/>
    <property type="evidence" value="ECO:0007669"/>
    <property type="project" value="TreeGrafter"/>
</dbReference>
<evidence type="ECO:0000313" key="7">
    <source>
        <dbReference type="Proteomes" id="UP000041254"/>
    </source>
</evidence>
<proteinExistence type="inferred from homology"/>
<keyword evidence="3" id="KW-0372">Hormone</keyword>
<feature type="chain" id="PRO_5005188230" evidence="5">
    <location>
        <begin position="22"/>
        <end position="182"/>
    </location>
</feature>
<reference evidence="6 7" key="1">
    <citation type="submission" date="2014-11" db="EMBL/GenBank/DDBJ databases">
        <authorList>
            <person name="Zhu J."/>
            <person name="Qi W."/>
            <person name="Song R."/>
        </authorList>
    </citation>
    <scope>NUCLEOTIDE SEQUENCE [LARGE SCALE GENOMIC DNA]</scope>
</reference>
<keyword evidence="5" id="KW-0732">Signal</keyword>
<dbReference type="OrthoDB" id="2251794at2759"/>
<evidence type="ECO:0000256" key="3">
    <source>
        <dbReference type="ARBA" id="ARBA00022702"/>
    </source>
</evidence>
<dbReference type="InParanoid" id="A0A0G4ESW8"/>
<evidence type="ECO:0000256" key="5">
    <source>
        <dbReference type="SAM" id="SignalP"/>
    </source>
</evidence>
<dbReference type="Proteomes" id="UP000041254">
    <property type="component" value="Unassembled WGS sequence"/>
</dbReference>
<dbReference type="InterPro" id="IPR004978">
    <property type="entry name" value="Stanniocalcin"/>
</dbReference>
<name>A0A0G4ESW8_VITBC</name>
<dbReference type="VEuPathDB" id="CryptoDB:Vbra_13141"/>
<keyword evidence="7" id="KW-1185">Reference proteome</keyword>